<dbReference type="AlphaFoldDB" id="M6Q8H7"/>
<dbReference type="RefSeq" id="WP_004503732.1">
    <property type="nucleotide sequence ID" value="NZ_AHNU02000057.1"/>
</dbReference>
<organism evidence="1 2">
    <name type="scientific">Leptospira weilii str. UI 13098</name>
    <dbReference type="NCBI Taxonomy" id="1088542"/>
    <lineage>
        <taxon>Bacteria</taxon>
        <taxon>Pseudomonadati</taxon>
        <taxon>Spirochaetota</taxon>
        <taxon>Spirochaetia</taxon>
        <taxon>Leptospirales</taxon>
        <taxon>Leptospiraceae</taxon>
        <taxon>Leptospira</taxon>
    </lineage>
</organism>
<reference evidence="1 2" key="1">
    <citation type="submission" date="2013-01" db="EMBL/GenBank/DDBJ databases">
        <authorList>
            <person name="Harkins D.M."/>
            <person name="Durkin A.S."/>
            <person name="Brinkac L.M."/>
            <person name="Haft D.H."/>
            <person name="Selengut J.D."/>
            <person name="Sanka R."/>
            <person name="DePew J."/>
            <person name="Purushe J."/>
            <person name="Chanthongthip A."/>
            <person name="Lattana O."/>
            <person name="Phetsouvanh R."/>
            <person name="Newton P.N."/>
            <person name="Vinetz J.M."/>
            <person name="Sutton G.G."/>
            <person name="Nierman W.C."/>
            <person name="Fouts D.E."/>
        </authorList>
    </citation>
    <scope>NUCLEOTIDE SEQUENCE [LARGE SCALE GENOMIC DNA]</scope>
    <source>
        <strain evidence="1 2">UI 13098</strain>
    </source>
</reference>
<name>M6Q8H7_9LEPT</name>
<sequence>MYLCYLDESGTPNIPGNTSHYVLAGLSIPVKFWNISEKQIDTIKRKFNLEGAEIHTGWILRPYYEQQNIPNFESLDHIRRKQEVERFRISEIHKLQRQKNSKRLKQTKKNFRETASYIHLTYTERLNFITELAQTIANWSYARLFAECIDKLHFNPTISARPLDEHALEQIVNRFHKYLEIMDRSGQVPESYGLLIHDNNDTVEKRHTDLMRHFHNHGTFWGNITKIIETPLFVDSKLTSMIQIADLCSYSLRRYLENSEDSLFNLIFQRADRINNSVVGVRHFTSQMCNCRICSSRHP</sequence>
<evidence type="ECO:0000313" key="1">
    <source>
        <dbReference type="EMBL" id="EMN89470.1"/>
    </source>
</evidence>
<keyword evidence="2" id="KW-1185">Reference proteome</keyword>
<gene>
    <name evidence="1" type="ORF">LEP1GSC108_0369</name>
</gene>
<proteinExistence type="predicted"/>
<comment type="caution">
    <text evidence="1">The sequence shown here is derived from an EMBL/GenBank/DDBJ whole genome shotgun (WGS) entry which is preliminary data.</text>
</comment>
<dbReference type="Pfam" id="PF12686">
    <property type="entry name" value="DUF3800"/>
    <property type="match status" value="1"/>
</dbReference>
<dbReference type="EMBL" id="AHNU02000057">
    <property type="protein sequence ID" value="EMN89470.1"/>
    <property type="molecule type" value="Genomic_DNA"/>
</dbReference>
<accession>M6Q8H7</accession>
<evidence type="ECO:0000313" key="2">
    <source>
        <dbReference type="Proteomes" id="UP000012118"/>
    </source>
</evidence>
<protein>
    <submittedName>
        <fullName evidence="1">PF12686 family protein</fullName>
    </submittedName>
</protein>
<dbReference type="InterPro" id="IPR024524">
    <property type="entry name" value="DUF3800"/>
</dbReference>
<dbReference type="Proteomes" id="UP000012118">
    <property type="component" value="Unassembled WGS sequence"/>
</dbReference>